<reference evidence="4" key="1">
    <citation type="journal article" date="2021" name="PeerJ">
        <title>Extensive microbial diversity within the chicken gut microbiome revealed by metagenomics and culture.</title>
        <authorList>
            <person name="Gilroy R."/>
            <person name="Ravi A."/>
            <person name="Getino M."/>
            <person name="Pursley I."/>
            <person name="Horton D.L."/>
            <person name="Alikhan N.F."/>
            <person name="Baker D."/>
            <person name="Gharbi K."/>
            <person name="Hall N."/>
            <person name="Watson M."/>
            <person name="Adriaenssens E.M."/>
            <person name="Foster-Nyarko E."/>
            <person name="Jarju S."/>
            <person name="Secka A."/>
            <person name="Antonio M."/>
            <person name="Oren A."/>
            <person name="Chaudhuri R.R."/>
            <person name="La Ragione R."/>
            <person name="Hildebrand F."/>
            <person name="Pallen M.J."/>
        </authorList>
    </citation>
    <scope>NUCLEOTIDE SEQUENCE</scope>
    <source>
        <strain evidence="4">CHK187-11901</strain>
    </source>
</reference>
<dbReference type="GO" id="GO:0015225">
    <property type="term" value="F:biotin transmembrane transporter activity"/>
    <property type="evidence" value="ECO:0007669"/>
    <property type="project" value="UniProtKB-UniRule"/>
</dbReference>
<accession>A0A9D2NQM4</accession>
<dbReference type="PANTHER" id="PTHR34295">
    <property type="entry name" value="BIOTIN TRANSPORTER BIOY"/>
    <property type="match status" value="1"/>
</dbReference>
<comment type="subcellular location">
    <subcellularLocation>
        <location evidence="2">Cell membrane</location>
        <topology evidence="2">Multi-pass membrane protein</topology>
    </subcellularLocation>
</comment>
<feature type="transmembrane region" description="Helical" evidence="3">
    <location>
        <begin position="78"/>
        <end position="99"/>
    </location>
</feature>
<dbReference type="PANTHER" id="PTHR34295:SF1">
    <property type="entry name" value="BIOTIN TRANSPORTER BIOY"/>
    <property type="match status" value="1"/>
</dbReference>
<evidence type="ECO:0000313" key="5">
    <source>
        <dbReference type="Proteomes" id="UP000823896"/>
    </source>
</evidence>
<keyword evidence="2" id="KW-0813">Transport</keyword>
<dbReference type="AlphaFoldDB" id="A0A9D2NQM4"/>
<dbReference type="InterPro" id="IPR003784">
    <property type="entry name" value="BioY"/>
</dbReference>
<dbReference type="Proteomes" id="UP000823896">
    <property type="component" value="Unassembled WGS sequence"/>
</dbReference>
<keyword evidence="3" id="KW-1133">Transmembrane helix</keyword>
<keyword evidence="2 3" id="KW-0472">Membrane</keyword>
<dbReference type="PIRSF" id="PIRSF016661">
    <property type="entry name" value="BioY"/>
    <property type="match status" value="1"/>
</dbReference>
<comment type="similarity">
    <text evidence="1 2">Belongs to the BioY family.</text>
</comment>
<comment type="caution">
    <text evidence="4">The sequence shown here is derived from an EMBL/GenBank/DDBJ whole genome shotgun (WGS) entry which is preliminary data.</text>
</comment>
<keyword evidence="3" id="KW-0812">Transmembrane</keyword>
<feature type="transmembrane region" description="Helical" evidence="3">
    <location>
        <begin position="54"/>
        <end position="72"/>
    </location>
</feature>
<dbReference type="GO" id="GO:0005886">
    <property type="term" value="C:plasma membrane"/>
    <property type="evidence" value="ECO:0007669"/>
    <property type="project" value="UniProtKB-SubCell"/>
</dbReference>
<gene>
    <name evidence="4" type="ORF">H9702_03370</name>
</gene>
<feature type="transmembrane region" description="Helical" evidence="3">
    <location>
        <begin position="32"/>
        <end position="47"/>
    </location>
</feature>
<protein>
    <recommendedName>
        <fullName evidence="2">Biotin transporter</fullName>
    </recommendedName>
</protein>
<keyword evidence="2" id="KW-1003">Cell membrane</keyword>
<evidence type="ECO:0000256" key="2">
    <source>
        <dbReference type="PIRNR" id="PIRNR016661"/>
    </source>
</evidence>
<evidence type="ECO:0000313" key="4">
    <source>
        <dbReference type="EMBL" id="HJC36154.1"/>
    </source>
</evidence>
<sequence length="181" mass="20101">MHTHIRELAYCGCCTALLAVCSWISIPFPIPFTLQTFAVFLLGRLLGGRNATLCVCCYLLCGAIGLPVFSGFRGGISAMFDLTGGYLLGFLLSTLLLWLTERWWSKSRPRFLLCAIAALLICYMFGTLWFLFLSMNASDPLSITAILGVCVVPFIIPDVIKILMADMLGRRLRHMLHLDAE</sequence>
<evidence type="ECO:0000256" key="3">
    <source>
        <dbReference type="SAM" id="Phobius"/>
    </source>
</evidence>
<feature type="transmembrane region" description="Helical" evidence="3">
    <location>
        <begin position="141"/>
        <end position="164"/>
    </location>
</feature>
<dbReference type="Gene3D" id="1.10.1760.20">
    <property type="match status" value="1"/>
</dbReference>
<reference evidence="4" key="2">
    <citation type="submission" date="2021-04" db="EMBL/GenBank/DDBJ databases">
        <authorList>
            <person name="Gilroy R."/>
        </authorList>
    </citation>
    <scope>NUCLEOTIDE SEQUENCE</scope>
    <source>
        <strain evidence="4">CHK187-11901</strain>
    </source>
</reference>
<feature type="transmembrane region" description="Helical" evidence="3">
    <location>
        <begin position="111"/>
        <end position="135"/>
    </location>
</feature>
<proteinExistence type="inferred from homology"/>
<dbReference type="EMBL" id="DWWM01000021">
    <property type="protein sequence ID" value="HJC36154.1"/>
    <property type="molecule type" value="Genomic_DNA"/>
</dbReference>
<feature type="transmembrane region" description="Helical" evidence="3">
    <location>
        <begin position="7"/>
        <end position="26"/>
    </location>
</feature>
<evidence type="ECO:0000256" key="1">
    <source>
        <dbReference type="ARBA" id="ARBA00010692"/>
    </source>
</evidence>
<name>A0A9D2NQM4_9FIRM</name>
<dbReference type="Pfam" id="PF02632">
    <property type="entry name" value="BioY"/>
    <property type="match status" value="1"/>
</dbReference>
<organism evidence="4 5">
    <name type="scientific">Candidatus Merdibacter merdavium</name>
    <dbReference type="NCBI Taxonomy" id="2838692"/>
    <lineage>
        <taxon>Bacteria</taxon>
        <taxon>Bacillati</taxon>
        <taxon>Bacillota</taxon>
        <taxon>Erysipelotrichia</taxon>
        <taxon>Erysipelotrichales</taxon>
        <taxon>Erysipelotrichaceae</taxon>
        <taxon>Merdibacter</taxon>
    </lineage>
</organism>